<proteinExistence type="predicted"/>
<reference evidence="2" key="1">
    <citation type="journal article" date="2015" name="Microbiology (Mosc.)">
        <title>Genomics of the Weissella cibaria species with an examination of its metabolic traits.</title>
        <authorList>
            <person name="Lynch K.M."/>
            <person name="Lucid A."/>
            <person name="Arendt E.K."/>
            <person name="Sleator R.D."/>
            <person name="Lucey B."/>
            <person name="Coffey A."/>
        </authorList>
    </citation>
    <scope>NUCLEOTIDE SEQUENCE [LARGE SCALE GENOMIC DNA]</scope>
    <source>
        <strain evidence="2">MG1</strain>
    </source>
</reference>
<comment type="caution">
    <text evidence="2">The sequence shown here is derived from an EMBL/GenBank/DDBJ whole genome shotgun (WGS) entry which is preliminary data.</text>
</comment>
<keyword evidence="3" id="KW-1185">Reference proteome</keyword>
<protein>
    <submittedName>
        <fullName evidence="2">Uncharacterized protein</fullName>
    </submittedName>
</protein>
<evidence type="ECO:0000256" key="1">
    <source>
        <dbReference type="SAM" id="Coils"/>
    </source>
</evidence>
<name>A0A0D1LPZ8_9LACO</name>
<sequence length="50" mass="5674">MTNEVQVENVYVEGLDELKKLSQDLLEQAEQLSNTIERINQLKLVVSTGN</sequence>
<dbReference type="AlphaFoldDB" id="A0A0D1LPZ8"/>
<accession>A0A0D1LPZ8</accession>
<dbReference type="Proteomes" id="UP000032287">
    <property type="component" value="Unassembled WGS sequence"/>
</dbReference>
<dbReference type="EMBL" id="JWHU01000017">
    <property type="protein sequence ID" value="KIU20641.1"/>
    <property type="molecule type" value="Genomic_DNA"/>
</dbReference>
<organism evidence="2 3">
    <name type="scientific">Weissella cibaria</name>
    <dbReference type="NCBI Taxonomy" id="137591"/>
    <lineage>
        <taxon>Bacteria</taxon>
        <taxon>Bacillati</taxon>
        <taxon>Bacillota</taxon>
        <taxon>Bacilli</taxon>
        <taxon>Lactobacillales</taxon>
        <taxon>Lactobacillaceae</taxon>
        <taxon>Weissella</taxon>
    </lineage>
</organism>
<dbReference type="PATRIC" id="fig|137591.25.peg.1081"/>
<feature type="coiled-coil region" evidence="1">
    <location>
        <begin position="15"/>
        <end position="42"/>
    </location>
</feature>
<evidence type="ECO:0000313" key="2">
    <source>
        <dbReference type="EMBL" id="KIU20641.1"/>
    </source>
</evidence>
<evidence type="ECO:0000313" key="3">
    <source>
        <dbReference type="Proteomes" id="UP000032287"/>
    </source>
</evidence>
<dbReference type="RefSeq" id="WP_160279522.1">
    <property type="nucleotide sequence ID" value="NZ_JALOCT010000027.1"/>
</dbReference>
<gene>
    <name evidence="2" type="ORF">QX99_01111</name>
</gene>
<keyword evidence="1" id="KW-0175">Coiled coil</keyword>